<name>A0AA88N911_CHASR</name>
<comment type="caution">
    <text evidence="1">The sequence shown here is derived from an EMBL/GenBank/DDBJ whole genome shotgun (WGS) entry which is preliminary data.</text>
</comment>
<evidence type="ECO:0000313" key="2">
    <source>
        <dbReference type="Proteomes" id="UP001187415"/>
    </source>
</evidence>
<accession>A0AA88N911</accession>
<sequence length="76" mass="8442">MESDKQKGDDKKVKQVRMNREIVWGDSGTWRGCLGAAGERGLVEAEATDVGEACYVKLALLASFRFLLLSHWSVNI</sequence>
<dbReference type="AlphaFoldDB" id="A0AA88N911"/>
<reference evidence="1" key="1">
    <citation type="submission" date="2023-07" db="EMBL/GenBank/DDBJ databases">
        <title>Chromosome-level Genome Assembly of Striped Snakehead (Channa striata).</title>
        <authorList>
            <person name="Liu H."/>
        </authorList>
    </citation>
    <scope>NUCLEOTIDE SEQUENCE</scope>
    <source>
        <strain evidence="1">Gz</strain>
        <tissue evidence="1">Muscle</tissue>
    </source>
</reference>
<gene>
    <name evidence="1" type="ORF">Q5P01_006441</name>
</gene>
<evidence type="ECO:0000313" key="1">
    <source>
        <dbReference type="EMBL" id="KAK2853780.1"/>
    </source>
</evidence>
<dbReference type="EMBL" id="JAUPFM010000004">
    <property type="protein sequence ID" value="KAK2853780.1"/>
    <property type="molecule type" value="Genomic_DNA"/>
</dbReference>
<keyword evidence="2" id="KW-1185">Reference proteome</keyword>
<proteinExistence type="predicted"/>
<protein>
    <submittedName>
        <fullName evidence="1">Uncharacterized protein</fullName>
    </submittedName>
</protein>
<organism evidence="1 2">
    <name type="scientific">Channa striata</name>
    <name type="common">Snakehead murrel</name>
    <name type="synonym">Ophicephalus striatus</name>
    <dbReference type="NCBI Taxonomy" id="64152"/>
    <lineage>
        <taxon>Eukaryota</taxon>
        <taxon>Metazoa</taxon>
        <taxon>Chordata</taxon>
        <taxon>Craniata</taxon>
        <taxon>Vertebrata</taxon>
        <taxon>Euteleostomi</taxon>
        <taxon>Actinopterygii</taxon>
        <taxon>Neopterygii</taxon>
        <taxon>Teleostei</taxon>
        <taxon>Neoteleostei</taxon>
        <taxon>Acanthomorphata</taxon>
        <taxon>Anabantaria</taxon>
        <taxon>Anabantiformes</taxon>
        <taxon>Channoidei</taxon>
        <taxon>Channidae</taxon>
        <taxon>Channa</taxon>
    </lineage>
</organism>
<dbReference type="Proteomes" id="UP001187415">
    <property type="component" value="Unassembled WGS sequence"/>
</dbReference>